<evidence type="ECO:0000313" key="1">
    <source>
        <dbReference type="EMBL" id="MBU3878273.1"/>
    </source>
</evidence>
<name>A0ABS6DA02_9FIRM</name>
<protein>
    <submittedName>
        <fullName evidence="1">Uncharacterized protein</fullName>
    </submittedName>
</protein>
<proteinExistence type="predicted"/>
<sequence length="116" mass="12940">MEIGIQLKVKLDANTMYNMGLDIPTSISMEKPFNFAVIQETGTGEAVVRENVMQITFGDKDHIYAQIQPPKSIIELAGIEEYIDSFQASVTEGAYDKETGKFIETKNNLLEDTTES</sequence>
<comment type="caution">
    <text evidence="1">The sequence shown here is derived from an EMBL/GenBank/DDBJ whole genome shotgun (WGS) entry which is preliminary data.</text>
</comment>
<keyword evidence="2" id="KW-1185">Reference proteome</keyword>
<organism evidence="1 2">
    <name type="scientific">Faecalicatena faecalis</name>
    <dbReference type="NCBI Taxonomy" id="2726362"/>
    <lineage>
        <taxon>Bacteria</taxon>
        <taxon>Bacillati</taxon>
        <taxon>Bacillota</taxon>
        <taxon>Clostridia</taxon>
        <taxon>Lachnospirales</taxon>
        <taxon>Lachnospiraceae</taxon>
        <taxon>Faecalicatena</taxon>
    </lineage>
</organism>
<accession>A0ABS6DA02</accession>
<reference evidence="1 2" key="1">
    <citation type="submission" date="2021-06" db="EMBL/GenBank/DDBJ databases">
        <title>Faecalicatena sp. nov. isolated from porcine feces.</title>
        <authorList>
            <person name="Oh B.S."/>
            <person name="Lee J.H."/>
        </authorList>
    </citation>
    <scope>NUCLEOTIDE SEQUENCE [LARGE SCALE GENOMIC DNA]</scope>
    <source>
        <strain evidence="1 2">AGMB00832</strain>
    </source>
</reference>
<gene>
    <name evidence="1" type="ORF">HGO97_020945</name>
</gene>
<dbReference type="EMBL" id="JABACJ020000030">
    <property type="protein sequence ID" value="MBU3878273.1"/>
    <property type="molecule type" value="Genomic_DNA"/>
</dbReference>
<dbReference type="Proteomes" id="UP000723714">
    <property type="component" value="Unassembled WGS sequence"/>
</dbReference>
<evidence type="ECO:0000313" key="2">
    <source>
        <dbReference type="Proteomes" id="UP000723714"/>
    </source>
</evidence>
<dbReference type="RefSeq" id="WP_216244948.1">
    <property type="nucleotide sequence ID" value="NZ_JABACJ020000030.1"/>
</dbReference>